<evidence type="ECO:0000256" key="1">
    <source>
        <dbReference type="SAM" id="MobiDB-lite"/>
    </source>
</evidence>
<gene>
    <name evidence="2" type="ORF">GCM10007860_07100</name>
</gene>
<dbReference type="EMBL" id="BSOZ01000006">
    <property type="protein sequence ID" value="GLS03565.1"/>
    <property type="molecule type" value="Genomic_DNA"/>
</dbReference>
<keyword evidence="3" id="KW-1185">Reference proteome</keyword>
<evidence type="ECO:0000313" key="3">
    <source>
        <dbReference type="Proteomes" id="UP001156836"/>
    </source>
</evidence>
<reference evidence="3" key="1">
    <citation type="journal article" date="2019" name="Int. J. Syst. Evol. Microbiol.">
        <title>The Global Catalogue of Microorganisms (GCM) 10K type strain sequencing project: providing services to taxonomists for standard genome sequencing and annotation.</title>
        <authorList>
            <consortium name="The Broad Institute Genomics Platform"/>
            <consortium name="The Broad Institute Genome Sequencing Center for Infectious Disease"/>
            <person name="Wu L."/>
            <person name="Ma J."/>
        </authorList>
    </citation>
    <scope>NUCLEOTIDE SEQUENCE [LARGE SCALE GENOMIC DNA]</scope>
    <source>
        <strain evidence="3">NBRC 104970</strain>
    </source>
</reference>
<accession>A0ABQ6BNH8</accession>
<protein>
    <recommendedName>
        <fullName evidence="4">Secreted protein</fullName>
    </recommendedName>
</protein>
<evidence type="ECO:0000313" key="2">
    <source>
        <dbReference type="EMBL" id="GLS03565.1"/>
    </source>
</evidence>
<organism evidence="2 3">
    <name type="scientific">Chitiniphilus shinanonensis</name>
    <dbReference type="NCBI Taxonomy" id="553088"/>
    <lineage>
        <taxon>Bacteria</taxon>
        <taxon>Pseudomonadati</taxon>
        <taxon>Pseudomonadota</taxon>
        <taxon>Betaproteobacteria</taxon>
        <taxon>Neisseriales</taxon>
        <taxon>Chitinibacteraceae</taxon>
        <taxon>Chitiniphilus</taxon>
    </lineage>
</organism>
<name>A0ABQ6BNH8_9NEIS</name>
<proteinExistence type="predicted"/>
<feature type="region of interest" description="Disordered" evidence="1">
    <location>
        <begin position="71"/>
        <end position="96"/>
    </location>
</feature>
<feature type="compositionally biased region" description="Basic residues" evidence="1">
    <location>
        <begin position="71"/>
        <end position="88"/>
    </location>
</feature>
<dbReference type="Proteomes" id="UP001156836">
    <property type="component" value="Unassembled WGS sequence"/>
</dbReference>
<sequence>MLLGCCASTGGSPPGLAATGGCGWDGAGARLGELEQAASNAAQPPRQTIFKLAFKRTPRANLRTDMNFKPHILKHRAHGEHRERREKKPGRERGRE</sequence>
<evidence type="ECO:0008006" key="4">
    <source>
        <dbReference type="Google" id="ProtNLM"/>
    </source>
</evidence>
<comment type="caution">
    <text evidence="2">The sequence shown here is derived from an EMBL/GenBank/DDBJ whole genome shotgun (WGS) entry which is preliminary data.</text>
</comment>